<dbReference type="RefSeq" id="WP_326298262.1">
    <property type="nucleotide sequence ID" value="NZ_JAYLLH010000022.1"/>
</dbReference>
<comment type="caution">
    <text evidence="1">The sequence shown here is derived from an EMBL/GenBank/DDBJ whole genome shotgun (WGS) entry which is preliminary data.</text>
</comment>
<keyword evidence="2" id="KW-1185">Reference proteome</keyword>
<organism evidence="1 2">
    <name type="scientific">Mesobacterium hydrothermale</name>
    <dbReference type="NCBI Taxonomy" id="3111907"/>
    <lineage>
        <taxon>Bacteria</taxon>
        <taxon>Pseudomonadati</taxon>
        <taxon>Pseudomonadota</taxon>
        <taxon>Alphaproteobacteria</taxon>
        <taxon>Rhodobacterales</taxon>
        <taxon>Roseobacteraceae</taxon>
        <taxon>Mesobacterium</taxon>
    </lineage>
</organism>
<dbReference type="Proteomes" id="UP001348149">
    <property type="component" value="Unassembled WGS sequence"/>
</dbReference>
<evidence type="ECO:0000313" key="2">
    <source>
        <dbReference type="Proteomes" id="UP001348149"/>
    </source>
</evidence>
<proteinExistence type="predicted"/>
<reference evidence="1 2" key="1">
    <citation type="submission" date="2024-01" db="EMBL/GenBank/DDBJ databases">
        <title>Mesobacterium rodlantinim sp. nov., isolated from shallow sea hydrothermal systems off Kueishantao Island.</title>
        <authorList>
            <person name="Su Z."/>
            <person name="Tang K."/>
        </authorList>
    </citation>
    <scope>NUCLEOTIDE SEQUENCE [LARGE SCALE GENOMIC DNA]</scope>
    <source>
        <strain evidence="1 2">TK19101</strain>
    </source>
</reference>
<protein>
    <submittedName>
        <fullName evidence="1">Uncharacterized protein</fullName>
    </submittedName>
</protein>
<accession>A0ABU6HKQ8</accession>
<dbReference type="EMBL" id="JAYLLH010000022">
    <property type="protein sequence ID" value="MEC3862461.1"/>
    <property type="molecule type" value="Genomic_DNA"/>
</dbReference>
<sequence length="78" mass="9077">MTDLSDPRALRSPVEAHQRSQLSATPIFPLYVTEALWKLMSMSARRLMSSNARTRAERALLAQRMRETSRRKVDRLMM</sequence>
<name>A0ABU6HKQ8_9RHOB</name>
<gene>
    <name evidence="1" type="ORF">VK792_14305</name>
</gene>
<evidence type="ECO:0000313" key="1">
    <source>
        <dbReference type="EMBL" id="MEC3862461.1"/>
    </source>
</evidence>